<dbReference type="InterPro" id="IPR059000">
    <property type="entry name" value="ATPase_P-type_domA"/>
</dbReference>
<comment type="subcellular location">
    <subcellularLocation>
        <location evidence="1">Membrane</location>
        <topology evidence="1">Multi-pass membrane protein</topology>
    </subcellularLocation>
</comment>
<reference evidence="14" key="1">
    <citation type="submission" date="2023-10" db="EMBL/GenBank/DDBJ databases">
        <authorList>
            <person name="Domelevo Entfellner J.-B."/>
        </authorList>
    </citation>
    <scope>NUCLEOTIDE SEQUENCE</scope>
</reference>
<feature type="domain" description="P-type ATPase A" evidence="12">
    <location>
        <begin position="510"/>
        <end position="638"/>
    </location>
</feature>
<feature type="transmembrane region" description="Helical" evidence="11">
    <location>
        <begin position="449"/>
        <end position="465"/>
    </location>
</feature>
<proteinExistence type="inferred from homology"/>
<dbReference type="InterPro" id="IPR023298">
    <property type="entry name" value="ATPase_P-typ_TM_dom_sf"/>
</dbReference>
<evidence type="ECO:0000259" key="13">
    <source>
        <dbReference type="Pfam" id="PF23143"/>
    </source>
</evidence>
<keyword evidence="7" id="KW-0460">Magnesium</keyword>
<dbReference type="PANTHER" id="PTHR45630:SF7">
    <property type="entry name" value="ENDOPLASMIC RETICULUM TRANSMEMBRANE HELIX TRANSLOCASE"/>
    <property type="match status" value="1"/>
</dbReference>
<protein>
    <submittedName>
        <fullName evidence="14">Uncharacterized protein</fullName>
    </submittedName>
</protein>
<evidence type="ECO:0000256" key="3">
    <source>
        <dbReference type="ARBA" id="ARBA00022692"/>
    </source>
</evidence>
<dbReference type="FunFam" id="3.40.1110.10:FF:000027">
    <property type="entry name" value="Cation-transporting ATPase"/>
    <property type="match status" value="1"/>
</dbReference>
<gene>
    <name evidence="14" type="ORF">AYBTSS11_LOCUS26835</name>
</gene>
<dbReference type="NCBIfam" id="TIGR01494">
    <property type="entry name" value="ATPase_P-type"/>
    <property type="match status" value="1"/>
</dbReference>
<feature type="transmembrane region" description="Helical" evidence="11">
    <location>
        <begin position="197"/>
        <end position="218"/>
    </location>
</feature>
<evidence type="ECO:0000256" key="5">
    <source>
        <dbReference type="ARBA" id="ARBA00022741"/>
    </source>
</evidence>
<feature type="transmembrane region" description="Helical" evidence="11">
    <location>
        <begin position="655"/>
        <end position="673"/>
    </location>
</feature>
<feature type="transmembrane region" description="Helical" evidence="11">
    <location>
        <begin position="173"/>
        <end position="191"/>
    </location>
</feature>
<evidence type="ECO:0000259" key="12">
    <source>
        <dbReference type="Pfam" id="PF00122"/>
    </source>
</evidence>
<dbReference type="Gene3D" id="3.40.1110.10">
    <property type="entry name" value="Calcium-transporting ATPase, cytoplasmic domain N"/>
    <property type="match status" value="1"/>
</dbReference>
<dbReference type="EMBL" id="OY731406">
    <property type="protein sequence ID" value="CAJ1974753.1"/>
    <property type="molecule type" value="Genomic_DNA"/>
</dbReference>
<evidence type="ECO:0000256" key="9">
    <source>
        <dbReference type="ARBA" id="ARBA00022989"/>
    </source>
</evidence>
<keyword evidence="15" id="KW-1185">Reference proteome</keyword>
<comment type="similarity">
    <text evidence="2">Belongs to the cation transport ATPase (P-type) (TC 3.A.3) family. Type V subfamily.</text>
</comment>
<keyword evidence="9 11" id="KW-1133">Transmembrane helix</keyword>
<dbReference type="InterPro" id="IPR008250">
    <property type="entry name" value="ATPase_P-typ_transduc_dom_A_sf"/>
</dbReference>
<evidence type="ECO:0000256" key="7">
    <source>
        <dbReference type="ARBA" id="ARBA00022842"/>
    </source>
</evidence>
<keyword evidence="4" id="KW-0479">Metal-binding</keyword>
<dbReference type="SUPFAM" id="SSF81660">
    <property type="entry name" value="Metal cation-transporting ATPase, ATP-binding domain N"/>
    <property type="match status" value="1"/>
</dbReference>
<dbReference type="GO" id="GO:0019829">
    <property type="term" value="F:ATPase-coupled monoatomic cation transmembrane transporter activity"/>
    <property type="evidence" value="ECO:0007669"/>
    <property type="project" value="TreeGrafter"/>
</dbReference>
<dbReference type="InterPro" id="IPR006544">
    <property type="entry name" value="P-type_TPase_V"/>
</dbReference>
<evidence type="ECO:0000256" key="6">
    <source>
        <dbReference type="ARBA" id="ARBA00022840"/>
    </source>
</evidence>
<evidence type="ECO:0000256" key="2">
    <source>
        <dbReference type="ARBA" id="ARBA00006000"/>
    </source>
</evidence>
<feature type="domain" description="P5A-ATPase transmembrane helical hairpin" evidence="13">
    <location>
        <begin position="165"/>
        <end position="230"/>
    </location>
</feature>
<dbReference type="FunFam" id="2.70.150.10:FF:000027">
    <property type="entry name" value="Cation-transporting ATPase"/>
    <property type="match status" value="1"/>
</dbReference>
<sequence>MSWFRFPPQILERDLISSTGFMLASDSQGGAFRHLPFSVASGEGSRGVADAHAVGVGNKGGSRAQGYGEELAAWAKPMVARCRVVRVKMQRGGTGLMVVACRMKVKGGEWKVGMRGRKREERSEIHYASHTQTLTPRVAKASADSMSSFHVGGKVVDRVDLLRKKQLPWRLDVWPFAVLYGAWVSVILPSLEFVDAAIVVGALLALHILVWLFTGWSVDFKCFAHYSKAKNIDQADSCKITPAKFSGSKEVVPLHSRRSILGVSGGVCAWNISQENYQVLGEIQDFFRTTYCHTAGLPLELLLKGLKIIVLKTGPGERFDLDWLGDWFEHHLNYRLELWPLGAGQVLEVLKFAVEFDNTEDSFQSAGSSSAVDLEENYFDFRKQCFVYSKEKGTFCKLSYPTKETFGYYIKCSGHGSEAKVLAATEKWGRNEDTFDYPQPTFQKLMKEHCMEPFFVFQVFCVGLWCLDEYWYYSLFTLFMLFMFESTMAKSRLKTLTELRRVRVDSQILMVHRGGKWVKLSGTDLLPGDVVSIGRSSGQNGEEKSVPADMLILAGSAIVNEAILTGESTPQWKISIAGRGMEEKLSAKRDKSHVLFGGTKILQHTPDKSFPLKTPDGGCLAVVLRTGFETSQGKLMRTILFSTERVTANSWESGLFILFLVVFALIAAGYVLVKGLEDPTRSKYKLILSCSLIVTSVIPPELPMELSIAVNTSLIALARRGIFCTEPFRIPFAGKVDICCFDKTGTLTSDDMEFSGVVGLNGSTDLETDTSRVPVRTVEILASCHALVFVENKLVGDPLEKAALKGIDWSYKSDDKAVPKKGNGHPVQIVHRYHFASHLKRMAVVVRIQDDFFSFVKGAPEVIEYRLIDIPPSYVETYKKYTRQGSRVLALAYKSLADMTVSEARNMDRDIVESGLTFAGFVVFNCPIRSDSATVLSELKGSSHDLNLCGHLSGNRAWITFKQDLVRLSGITGLVVELDDPIMLA</sequence>
<dbReference type="Proteomes" id="UP001189624">
    <property type="component" value="Chromosome 9"/>
</dbReference>
<dbReference type="Gene3D" id="2.70.150.10">
    <property type="entry name" value="Calcium-transporting ATPase, cytoplasmic transduction domain A"/>
    <property type="match status" value="1"/>
</dbReference>
<evidence type="ECO:0000256" key="10">
    <source>
        <dbReference type="ARBA" id="ARBA00023136"/>
    </source>
</evidence>
<dbReference type="AlphaFoldDB" id="A0AA86VTN7"/>
<name>A0AA86VTN7_9FABA</name>
<dbReference type="GO" id="GO:0016887">
    <property type="term" value="F:ATP hydrolysis activity"/>
    <property type="evidence" value="ECO:0007669"/>
    <property type="project" value="InterPro"/>
</dbReference>
<dbReference type="GO" id="GO:0015662">
    <property type="term" value="F:P-type ion transporter activity"/>
    <property type="evidence" value="ECO:0007669"/>
    <property type="project" value="TreeGrafter"/>
</dbReference>
<dbReference type="GO" id="GO:0005789">
    <property type="term" value="C:endoplasmic reticulum membrane"/>
    <property type="evidence" value="ECO:0007669"/>
    <property type="project" value="TreeGrafter"/>
</dbReference>
<keyword evidence="10 11" id="KW-0472">Membrane</keyword>
<dbReference type="PANTHER" id="PTHR45630">
    <property type="entry name" value="CATION-TRANSPORTING ATPASE-RELATED"/>
    <property type="match status" value="1"/>
</dbReference>
<dbReference type="SUPFAM" id="SSF81653">
    <property type="entry name" value="Calcium ATPase, transduction domain A"/>
    <property type="match status" value="1"/>
</dbReference>
<dbReference type="Pfam" id="PF00122">
    <property type="entry name" value="E1-E2_ATPase"/>
    <property type="match status" value="1"/>
</dbReference>
<dbReference type="InterPro" id="IPR057255">
    <property type="entry name" value="2TM_P5A-ATPase"/>
</dbReference>
<dbReference type="GO" id="GO:0046872">
    <property type="term" value="F:metal ion binding"/>
    <property type="evidence" value="ECO:0007669"/>
    <property type="project" value="UniProtKB-KW"/>
</dbReference>
<dbReference type="NCBIfam" id="TIGR01657">
    <property type="entry name" value="P-ATPase-V"/>
    <property type="match status" value="1"/>
</dbReference>
<evidence type="ECO:0000256" key="8">
    <source>
        <dbReference type="ARBA" id="ARBA00022967"/>
    </source>
</evidence>
<dbReference type="SUPFAM" id="SSF81665">
    <property type="entry name" value="Calcium ATPase, transmembrane domain M"/>
    <property type="match status" value="1"/>
</dbReference>
<evidence type="ECO:0000256" key="11">
    <source>
        <dbReference type="SAM" id="Phobius"/>
    </source>
</evidence>
<dbReference type="PROSITE" id="PS00154">
    <property type="entry name" value="ATPASE_E1_E2"/>
    <property type="match status" value="1"/>
</dbReference>
<keyword evidence="5" id="KW-0547">Nucleotide-binding</keyword>
<organism evidence="14 15">
    <name type="scientific">Sphenostylis stenocarpa</name>
    <dbReference type="NCBI Taxonomy" id="92480"/>
    <lineage>
        <taxon>Eukaryota</taxon>
        <taxon>Viridiplantae</taxon>
        <taxon>Streptophyta</taxon>
        <taxon>Embryophyta</taxon>
        <taxon>Tracheophyta</taxon>
        <taxon>Spermatophyta</taxon>
        <taxon>Magnoliopsida</taxon>
        <taxon>eudicotyledons</taxon>
        <taxon>Gunneridae</taxon>
        <taxon>Pentapetalae</taxon>
        <taxon>rosids</taxon>
        <taxon>fabids</taxon>
        <taxon>Fabales</taxon>
        <taxon>Fabaceae</taxon>
        <taxon>Papilionoideae</taxon>
        <taxon>50 kb inversion clade</taxon>
        <taxon>NPAAA clade</taxon>
        <taxon>indigoferoid/millettioid clade</taxon>
        <taxon>Phaseoleae</taxon>
        <taxon>Sphenostylis</taxon>
    </lineage>
</organism>
<dbReference type="Pfam" id="PF23143">
    <property type="entry name" value="2TM_P5A-ATPase"/>
    <property type="match status" value="1"/>
</dbReference>
<dbReference type="Gramene" id="rna-AYBTSS11_LOCUS26835">
    <property type="protein sequence ID" value="CAJ1974753.1"/>
    <property type="gene ID" value="gene-AYBTSS11_LOCUS26835"/>
</dbReference>
<dbReference type="GO" id="GO:0005524">
    <property type="term" value="F:ATP binding"/>
    <property type="evidence" value="ECO:0007669"/>
    <property type="project" value="UniProtKB-KW"/>
</dbReference>
<dbReference type="InterPro" id="IPR001757">
    <property type="entry name" value="P_typ_ATPase"/>
</dbReference>
<dbReference type="InterPro" id="IPR018303">
    <property type="entry name" value="ATPase_P-typ_P_site"/>
</dbReference>
<evidence type="ECO:0000256" key="4">
    <source>
        <dbReference type="ARBA" id="ARBA00022723"/>
    </source>
</evidence>
<keyword evidence="8" id="KW-1278">Translocase</keyword>
<dbReference type="GO" id="GO:0006874">
    <property type="term" value="P:intracellular calcium ion homeostasis"/>
    <property type="evidence" value="ECO:0007669"/>
    <property type="project" value="TreeGrafter"/>
</dbReference>
<evidence type="ECO:0000313" key="15">
    <source>
        <dbReference type="Proteomes" id="UP001189624"/>
    </source>
</evidence>
<evidence type="ECO:0000256" key="1">
    <source>
        <dbReference type="ARBA" id="ARBA00004141"/>
    </source>
</evidence>
<keyword evidence="6" id="KW-0067">ATP-binding</keyword>
<accession>A0AA86VTN7</accession>
<evidence type="ECO:0000313" key="14">
    <source>
        <dbReference type="EMBL" id="CAJ1974753.1"/>
    </source>
</evidence>
<keyword evidence="3 11" id="KW-0812">Transmembrane</keyword>
<dbReference type="InterPro" id="IPR023299">
    <property type="entry name" value="ATPase_P-typ_cyto_dom_N"/>
</dbReference>